<dbReference type="InterPro" id="IPR002060">
    <property type="entry name" value="Squ/phyt_synthse"/>
</dbReference>
<dbReference type="Proteomes" id="UP000324479">
    <property type="component" value="Unassembled WGS sequence"/>
</dbReference>
<dbReference type="InterPro" id="IPR044843">
    <property type="entry name" value="Trans_IPPS_bact-type"/>
</dbReference>
<keyword evidence="1" id="KW-0808">Transferase</keyword>
<dbReference type="SFLD" id="SFLDG01212">
    <property type="entry name" value="Phytoene_synthase_like"/>
    <property type="match status" value="1"/>
</dbReference>
<dbReference type="GO" id="GO:0004311">
    <property type="term" value="F:geranylgeranyl diphosphate synthase activity"/>
    <property type="evidence" value="ECO:0007669"/>
    <property type="project" value="InterPro"/>
</dbReference>
<dbReference type="RefSeq" id="WP_150076118.1">
    <property type="nucleotide sequence ID" value="NZ_VWOX01000004.1"/>
</dbReference>
<dbReference type="AlphaFoldDB" id="A0A5M6DAC2"/>
<dbReference type="NCBIfam" id="TIGR03464">
    <property type="entry name" value="HpnC"/>
    <property type="match status" value="1"/>
</dbReference>
<dbReference type="PANTHER" id="PTHR31480">
    <property type="entry name" value="BIFUNCTIONAL LYCOPENE CYCLASE/PHYTOENE SYNTHASE"/>
    <property type="match status" value="1"/>
</dbReference>
<dbReference type="InterPro" id="IPR008949">
    <property type="entry name" value="Isoprenoid_synthase_dom_sf"/>
</dbReference>
<sequence>MTSGKILRNSELVCRRLARSHYENFLVASILLPRRLRQPFYNIYAFCRTADDLADQSPSPEAALTALDDLQSDLDATFAGHPPDTSFFPALAHTVETFDLAKKPFEDLLSAFRQDQHVTQYASMPELIDYCTRSANPVGRIVLQLAGQLNEQTAPLSDQICTGLQLANFWQDVKRDWEIGRVYLPQDACRRHGVQPRDLADSRTPETLKSLLAQLCDDAEAHFHRGLPLAEHVPRWLAGDIRLFAHGGLATLQAIRKIDFDVLRVRPKVTKMVQLKLMTRAATGRL</sequence>
<organism evidence="1 2">
    <name type="scientific">Roseiconus nitratireducens</name>
    <dbReference type="NCBI Taxonomy" id="2605748"/>
    <lineage>
        <taxon>Bacteria</taxon>
        <taxon>Pseudomonadati</taxon>
        <taxon>Planctomycetota</taxon>
        <taxon>Planctomycetia</taxon>
        <taxon>Pirellulales</taxon>
        <taxon>Pirellulaceae</taxon>
        <taxon>Roseiconus</taxon>
    </lineage>
</organism>
<evidence type="ECO:0000313" key="1">
    <source>
        <dbReference type="EMBL" id="KAA5544508.1"/>
    </source>
</evidence>
<proteinExistence type="predicted"/>
<evidence type="ECO:0000313" key="2">
    <source>
        <dbReference type="Proteomes" id="UP000324479"/>
    </source>
</evidence>
<keyword evidence="2" id="KW-1185">Reference proteome</keyword>
<accession>A0A5M6DAC2</accession>
<name>A0A5M6DAC2_9BACT</name>
<dbReference type="InterPro" id="IPR017827">
    <property type="entry name" value="HSQ_synthase_HpnC"/>
</dbReference>
<dbReference type="GO" id="GO:0051996">
    <property type="term" value="F:squalene synthase [NAD(P)H] activity"/>
    <property type="evidence" value="ECO:0007669"/>
    <property type="project" value="UniProtKB-EC"/>
</dbReference>
<dbReference type="Pfam" id="PF00494">
    <property type="entry name" value="SQS_PSY"/>
    <property type="match status" value="1"/>
</dbReference>
<dbReference type="SMR" id="A0A5M6DAC2"/>
<dbReference type="InterPro" id="IPR033904">
    <property type="entry name" value="Trans_IPPS_HH"/>
</dbReference>
<dbReference type="SFLD" id="SFLDS00005">
    <property type="entry name" value="Isoprenoid_Synthase_Type_I"/>
    <property type="match status" value="1"/>
</dbReference>
<dbReference type="CDD" id="cd00683">
    <property type="entry name" value="Trans_IPPS_HH"/>
    <property type="match status" value="1"/>
</dbReference>
<gene>
    <name evidence="1" type="primary">hpnC</name>
    <name evidence="1" type="ORF">FYK55_09270</name>
</gene>
<dbReference type="Gene3D" id="1.10.600.10">
    <property type="entry name" value="Farnesyl Diphosphate Synthase"/>
    <property type="match status" value="1"/>
</dbReference>
<dbReference type="EMBL" id="VWOX01000004">
    <property type="protein sequence ID" value="KAA5544508.1"/>
    <property type="molecule type" value="Genomic_DNA"/>
</dbReference>
<dbReference type="EC" id="2.5.1.21" evidence="1"/>
<dbReference type="GO" id="GO:0016114">
    <property type="term" value="P:terpenoid biosynthetic process"/>
    <property type="evidence" value="ECO:0007669"/>
    <property type="project" value="UniProtKB-ARBA"/>
</dbReference>
<protein>
    <submittedName>
        <fullName evidence="1">Squalene synthase HpnC</fullName>
        <ecNumber evidence="1">2.5.1.21</ecNumber>
    </submittedName>
</protein>
<reference evidence="1 2" key="1">
    <citation type="submission" date="2019-08" db="EMBL/GenBank/DDBJ databases">
        <authorList>
            <person name="Dhanesh K."/>
            <person name="Kumar G."/>
            <person name="Sasikala C."/>
            <person name="Venkata Ramana C."/>
        </authorList>
    </citation>
    <scope>NUCLEOTIDE SEQUENCE [LARGE SCALE GENOMIC DNA]</scope>
    <source>
        <strain evidence="1 2">JC645</strain>
    </source>
</reference>
<comment type="caution">
    <text evidence="1">The sequence shown here is derived from an EMBL/GenBank/DDBJ whole genome shotgun (WGS) entry which is preliminary data.</text>
</comment>
<dbReference type="SFLD" id="SFLDG01018">
    <property type="entry name" value="Squalene/Phytoene_Synthase_Lik"/>
    <property type="match status" value="1"/>
</dbReference>
<dbReference type="SUPFAM" id="SSF48576">
    <property type="entry name" value="Terpenoid synthases"/>
    <property type="match status" value="1"/>
</dbReference>